<dbReference type="KEGG" id="aas:Aasi_1015"/>
<evidence type="ECO:0000256" key="1">
    <source>
        <dbReference type="SAM" id="Coils"/>
    </source>
</evidence>
<reference evidence="2 3" key="1">
    <citation type="journal article" date="2010" name="J. Bacteriol.">
        <title>The genome of the amoeba symbiont 'Candidatus Amoebophilus asiaticus' reveals common mechanisms for host cell interaction among amoeba-associated bacteria.</title>
        <authorList>
            <person name="Schmitz-Esser S."/>
            <person name="Tischler P."/>
            <person name="Arnold R."/>
            <person name="Montanaro J."/>
            <person name="Wagner M."/>
            <person name="Rattei T."/>
            <person name="Horn M."/>
        </authorList>
    </citation>
    <scope>NUCLEOTIDE SEQUENCE [LARGE SCALE GENOMIC DNA]</scope>
    <source>
        <strain evidence="2 3">5a2</strain>
    </source>
</reference>
<protein>
    <recommendedName>
        <fullName evidence="4">Ubiquitin-like protease family profile domain-containing protein</fullName>
    </recommendedName>
</protein>
<organism evidence="2 3">
    <name type="scientific">Amoebophilus asiaticus (strain 5a2)</name>
    <dbReference type="NCBI Taxonomy" id="452471"/>
    <lineage>
        <taxon>Bacteria</taxon>
        <taxon>Pseudomonadati</taxon>
        <taxon>Bacteroidota</taxon>
        <taxon>Cytophagia</taxon>
        <taxon>Cytophagales</taxon>
        <taxon>Amoebophilaceae</taxon>
        <taxon>Candidatus Amoebophilus</taxon>
    </lineage>
</organism>
<dbReference type="AlphaFoldDB" id="B3ET15"/>
<evidence type="ECO:0000313" key="3">
    <source>
        <dbReference type="Proteomes" id="UP000001227"/>
    </source>
</evidence>
<keyword evidence="1" id="KW-0175">Coiled coil</keyword>
<accession>B3ET15</accession>
<evidence type="ECO:0000313" key="2">
    <source>
        <dbReference type="EMBL" id="ACE06367.1"/>
    </source>
</evidence>
<dbReference type="Proteomes" id="UP000001227">
    <property type="component" value="Chromosome"/>
</dbReference>
<feature type="coiled-coil region" evidence="1">
    <location>
        <begin position="491"/>
        <end position="529"/>
    </location>
</feature>
<sequence>MNESYTKAQKLIAHILLISLCLQSCKNPPHPIMQKEQMSETSKGPKPKALNFSTDLELAHKANSKSLSIANVNASKQVIKKIEESIIKSLSQPTINHEQTHKSQPENKINALHASQSKVKKLGSAPVVSETFVAQSSHKVHYYKRGGKLQAKAVESQNLEKSNEKSKQLQDLEFIINNEYQYEDNDIQAILTARLRNLPTNSKPIHVLAAVDNIVPDQLKKRLEQDRVHNNGDRILLIPCNLGSYHWVGILLEVSANGKVIRAEYTDSLNTSNNISIDFQQQLNKIYPNCILQSHSLLKQDDVTSCGAYTIENLLLALQSRTSTSEITTKNIRKSHLARLKKHNLNFYNKFYPRQRDNLSTTADISQQLGYHKAPKISKQELSAILRIHKYLLSINNESVKNKLWQAFRSNEAQEDNHKLHLNTIRTNLINASKELSNEQDQEALYNIIEILFGCLCNGETIDMINEVDYRLGYNIILTITQNNNLKVDQIDVIQNELDEHIKEDEEYARKLQEKLWNKKDKKQLKEKKILSSDNVISLPTLRNLAFDKAVELLSLVEIEELDKMFSPTKKDHTDLLGELKQAIQKQKLPCNYKQALQLLKSNNPKVKVIDLNQENLSKK</sequence>
<proteinExistence type="predicted"/>
<dbReference type="SUPFAM" id="SSF54001">
    <property type="entry name" value="Cysteine proteinases"/>
    <property type="match status" value="1"/>
</dbReference>
<gene>
    <name evidence="2" type="ordered locus">Aasi_1015</name>
</gene>
<evidence type="ECO:0008006" key="4">
    <source>
        <dbReference type="Google" id="ProtNLM"/>
    </source>
</evidence>
<dbReference type="EMBL" id="CP001102">
    <property type="protein sequence ID" value="ACE06367.1"/>
    <property type="molecule type" value="Genomic_DNA"/>
</dbReference>
<dbReference type="HOGENOM" id="CLU_440522_0_0_10"/>
<name>B3ET15_AMOA5</name>
<keyword evidence="3" id="KW-1185">Reference proteome</keyword>
<dbReference type="RefSeq" id="WP_012473129.1">
    <property type="nucleotide sequence ID" value="NC_010830.1"/>
</dbReference>
<dbReference type="InterPro" id="IPR038765">
    <property type="entry name" value="Papain-like_cys_pep_sf"/>
</dbReference>